<dbReference type="GeneID" id="100207566"/>
<evidence type="ECO:0000256" key="2">
    <source>
        <dbReference type="ARBA" id="ARBA00023157"/>
    </source>
</evidence>
<gene>
    <name evidence="7" type="primary">LOC100207566</name>
</gene>
<dbReference type="CDD" id="cd22823">
    <property type="entry name" value="Gal_Rha_Lectin"/>
    <property type="match status" value="1"/>
</dbReference>
<feature type="signal peptide" evidence="4">
    <location>
        <begin position="1"/>
        <end position="20"/>
    </location>
</feature>
<feature type="chain" id="PRO_5045985265" evidence="4">
    <location>
        <begin position="21"/>
        <end position="263"/>
    </location>
</feature>
<protein>
    <submittedName>
        <fullName evidence="7">Frizzled-8</fullName>
    </submittedName>
</protein>
<keyword evidence="4" id="KW-0732">Signal</keyword>
<dbReference type="RefSeq" id="XP_065646987.1">
    <property type="nucleotide sequence ID" value="XM_065790915.1"/>
</dbReference>
<comment type="caution">
    <text evidence="3">Lacks conserved residue(s) required for the propagation of feature annotation.</text>
</comment>
<feature type="disulfide bond" evidence="3">
    <location>
        <begin position="113"/>
        <end position="137"/>
    </location>
</feature>
<dbReference type="Gene3D" id="1.10.2000.10">
    <property type="entry name" value="Frizzled cysteine-rich domain"/>
    <property type="match status" value="1"/>
</dbReference>
<dbReference type="InterPro" id="IPR036790">
    <property type="entry name" value="Frizzled_dom_sf"/>
</dbReference>
<proteinExistence type="predicted"/>
<dbReference type="PANTHER" id="PTHR11309">
    <property type="entry name" value="FRIZZLED"/>
    <property type="match status" value="1"/>
</dbReference>
<feature type="disulfide bond" evidence="3">
    <location>
        <begin position="109"/>
        <end position="150"/>
    </location>
</feature>
<dbReference type="InterPro" id="IPR020067">
    <property type="entry name" value="Frizzled_dom"/>
</dbReference>
<dbReference type="Proteomes" id="UP001652625">
    <property type="component" value="Chromosome 02"/>
</dbReference>
<evidence type="ECO:0000313" key="6">
    <source>
        <dbReference type="Proteomes" id="UP001652625"/>
    </source>
</evidence>
<accession>A0ABM4BDF8</accession>
<keyword evidence="1" id="KW-0217">Developmental protein</keyword>
<reference evidence="7" key="2">
    <citation type="submission" date="2025-08" db="UniProtKB">
        <authorList>
            <consortium name="RefSeq"/>
        </authorList>
    </citation>
    <scope>IDENTIFICATION</scope>
</reference>
<organism evidence="6 7">
    <name type="scientific">Hydra vulgaris</name>
    <name type="common">Hydra</name>
    <name type="synonym">Hydra attenuata</name>
    <dbReference type="NCBI Taxonomy" id="6087"/>
    <lineage>
        <taxon>Eukaryota</taxon>
        <taxon>Metazoa</taxon>
        <taxon>Cnidaria</taxon>
        <taxon>Hydrozoa</taxon>
        <taxon>Hydroidolina</taxon>
        <taxon>Anthoathecata</taxon>
        <taxon>Aplanulata</taxon>
        <taxon>Hydridae</taxon>
        <taxon>Hydra</taxon>
    </lineage>
</organism>
<dbReference type="PROSITE" id="PS50038">
    <property type="entry name" value="FZ"/>
    <property type="match status" value="1"/>
</dbReference>
<dbReference type="Gene3D" id="2.60.120.740">
    <property type="match status" value="1"/>
</dbReference>
<dbReference type="SUPFAM" id="SSF63501">
    <property type="entry name" value="Frizzled cysteine-rich domain"/>
    <property type="match status" value="1"/>
</dbReference>
<dbReference type="InterPro" id="IPR043159">
    <property type="entry name" value="Lectin_gal-bd_sf"/>
</dbReference>
<dbReference type="InterPro" id="IPR015526">
    <property type="entry name" value="Frizzled/SFRP"/>
</dbReference>
<reference evidence="6" key="1">
    <citation type="submission" date="2025-05" db="UniProtKB">
        <authorList>
            <consortium name="RefSeq"/>
        </authorList>
    </citation>
    <scope>NUCLEOTIDE SEQUENCE [LARGE SCALE GENOMIC DNA]</scope>
</reference>
<evidence type="ECO:0000259" key="5">
    <source>
        <dbReference type="PROSITE" id="PS50038"/>
    </source>
</evidence>
<dbReference type="Pfam" id="PF01392">
    <property type="entry name" value="Fz"/>
    <property type="match status" value="1"/>
</dbReference>
<feature type="disulfide bond" evidence="3">
    <location>
        <begin position="82"/>
        <end position="120"/>
    </location>
</feature>
<name>A0ABM4BDF8_HYDVU</name>
<evidence type="ECO:0000256" key="1">
    <source>
        <dbReference type="ARBA" id="ARBA00022473"/>
    </source>
</evidence>
<keyword evidence="6" id="KW-1185">Reference proteome</keyword>
<dbReference type="SMART" id="SM00063">
    <property type="entry name" value="FRI"/>
    <property type="match status" value="1"/>
</dbReference>
<evidence type="ECO:0000256" key="3">
    <source>
        <dbReference type="PROSITE-ProRule" id="PRU00090"/>
    </source>
</evidence>
<evidence type="ECO:0000256" key="4">
    <source>
        <dbReference type="SAM" id="SignalP"/>
    </source>
</evidence>
<feature type="domain" description="FZ" evidence="5">
    <location>
        <begin position="28"/>
        <end position="153"/>
    </location>
</feature>
<evidence type="ECO:0000313" key="7">
    <source>
        <dbReference type="RefSeq" id="XP_065646987.1"/>
    </source>
</evidence>
<keyword evidence="2 3" id="KW-1015">Disulfide bond</keyword>
<sequence>MKLCFKKYWITFLVFNSVTTSDLIGMFNYKQKCEKITSDICVKNINSVRYNSTKFPNLLNHRSQHEANVELAQFSPLVKVGCSPHLAQFLCAVYIPLCMEKYDKLIPPCQELCMKSKGGCSSLMERYGFIWPSVLDCDNFPKQDNNSTLCIGVSEKIVKPSPGTNDLKGEWHSAKENEVVNLKCSKEKVIEIRKIRHSKSSSCCTKASQSVISAICDGKKNCKLTVTSSILGGHCNGAVGDLSIRYKCVSQSKVKACNKDDKS</sequence>